<evidence type="ECO:0000313" key="4">
    <source>
        <dbReference type="Proteomes" id="UP000230233"/>
    </source>
</evidence>
<feature type="compositionally biased region" description="Gly residues" evidence="1">
    <location>
        <begin position="108"/>
        <end position="117"/>
    </location>
</feature>
<sequence>MPTLDVDLTETEQDFVNDLYSAAAALDITKPHLEKDMVAFLMETPEGLQKRLDRFGANLTVGAILGRSDTFKKKGPQLWLANRKPENRHIENMIADRGNAKGKRRLNGRGGANGGQGKQPFQNGRPGGYPNRGQVHHRGQSTQNGWKTYQGPNRHQQQRPEPASPRNNYPDQRPLMRPGTQASSSSHFDDYRDQPPRRASPPRHDDRFRSPSPPYHHRPYRSPSPPMQRRAYRSPSPPNHRGGYGSRSPSPRNYRNQQYGYDDQYGNGYPQPSSSSNSQQYAYRGQSPPTGPRSQRYRSPSPIHQHASSRRLSPPGQQNYRPTSASSSYSQISEESQNQLQQQHQAFKRVPLAQPPLASLDEAKAIRGVMEMLKTISDNTLLIEEFFSLVKMEKIEIPGSCFIEQENWLVAMTRNFPEMFNMFSLDTDESTIKYTGAEKAKIEVNPEKDLAMLKRIAAIRTKRFNINQLAAEMSAMYGDVGDVHQKLSSILFSHSSIFQYEKDSTTIVENKNWLSGDPSEEKFGASIIPLEVPVNGADCKIRLMRFQKLGKLVIRPVEAEAAFKNVDDEIQDHIKLKQLTDPDRFFDVGRMVLCKMIPISLGAGTKWGRGIITERKEDTQLFKVYLLDYAMYIAVAEDNIRRCPIRFTKIPATAIQCTLNASERQLMDVYDQPWQEIMQPHEDNLIVRVKDQYDEGPIPKLVVDLLVYFPRIGKVHVLDLEF</sequence>
<evidence type="ECO:0000313" key="3">
    <source>
        <dbReference type="EMBL" id="PIC21566.1"/>
    </source>
</evidence>
<feature type="compositionally biased region" description="Basic and acidic residues" evidence="1">
    <location>
        <begin position="187"/>
        <end position="209"/>
    </location>
</feature>
<dbReference type="Proteomes" id="UP000230233">
    <property type="component" value="Chromosome X"/>
</dbReference>
<feature type="compositionally biased region" description="Low complexity" evidence="1">
    <location>
        <begin position="253"/>
        <end position="281"/>
    </location>
</feature>
<name>A0A2G5T395_9PELO</name>
<dbReference type="EMBL" id="PDUG01000006">
    <property type="protein sequence ID" value="PIC21566.1"/>
    <property type="molecule type" value="Genomic_DNA"/>
</dbReference>
<feature type="compositionally biased region" description="Polar residues" evidence="1">
    <location>
        <begin position="140"/>
        <end position="155"/>
    </location>
</feature>
<dbReference type="PANTHER" id="PTHR16442:SF1">
    <property type="entry name" value="RING FINGER PROTEIN 17"/>
    <property type="match status" value="1"/>
</dbReference>
<keyword evidence="4" id="KW-1185">Reference proteome</keyword>
<dbReference type="PANTHER" id="PTHR16442">
    <property type="entry name" value="RING FINGER PROTEIN 17"/>
    <property type="match status" value="1"/>
</dbReference>
<feature type="domain" description="Tudor" evidence="2">
    <location>
        <begin position="536"/>
        <end position="660"/>
    </location>
</feature>
<proteinExistence type="predicted"/>
<dbReference type="Gene3D" id="2.30.30.140">
    <property type="match status" value="1"/>
</dbReference>
<comment type="caution">
    <text evidence="3">The sequence shown here is derived from an EMBL/GenBank/DDBJ whole genome shotgun (WGS) entry which is preliminary data.</text>
</comment>
<dbReference type="InterPro" id="IPR002999">
    <property type="entry name" value="Tudor"/>
</dbReference>
<feature type="region of interest" description="Disordered" evidence="1">
    <location>
        <begin position="94"/>
        <end position="346"/>
    </location>
</feature>
<protein>
    <recommendedName>
        <fullName evidence="2">Tudor domain-containing protein</fullName>
    </recommendedName>
</protein>
<organism evidence="3 4">
    <name type="scientific">Caenorhabditis nigoni</name>
    <dbReference type="NCBI Taxonomy" id="1611254"/>
    <lineage>
        <taxon>Eukaryota</taxon>
        <taxon>Metazoa</taxon>
        <taxon>Ecdysozoa</taxon>
        <taxon>Nematoda</taxon>
        <taxon>Chromadorea</taxon>
        <taxon>Rhabditida</taxon>
        <taxon>Rhabditina</taxon>
        <taxon>Rhabditomorpha</taxon>
        <taxon>Rhabditoidea</taxon>
        <taxon>Rhabditidae</taxon>
        <taxon>Peloderinae</taxon>
        <taxon>Caenorhabditis</taxon>
    </lineage>
</organism>
<dbReference type="AlphaFoldDB" id="A0A2G5T395"/>
<dbReference type="OrthoDB" id="10358473at2759"/>
<dbReference type="Pfam" id="PF00567">
    <property type="entry name" value="TUDOR"/>
    <property type="match status" value="1"/>
</dbReference>
<evidence type="ECO:0000256" key="1">
    <source>
        <dbReference type="SAM" id="MobiDB-lite"/>
    </source>
</evidence>
<feature type="compositionally biased region" description="Low complexity" evidence="1">
    <location>
        <begin position="324"/>
        <end position="345"/>
    </location>
</feature>
<accession>A0A2G5T395</accession>
<reference evidence="4" key="1">
    <citation type="submission" date="2017-10" db="EMBL/GenBank/DDBJ databases">
        <title>Rapid genome shrinkage in a self-fertile nematode reveals novel sperm competition proteins.</title>
        <authorList>
            <person name="Yin D."/>
            <person name="Schwarz E.M."/>
            <person name="Thomas C.G."/>
            <person name="Felde R.L."/>
            <person name="Korf I.F."/>
            <person name="Cutter A.D."/>
            <person name="Schartner C.M."/>
            <person name="Ralston E.J."/>
            <person name="Meyer B.J."/>
            <person name="Haag E.S."/>
        </authorList>
    </citation>
    <scope>NUCLEOTIDE SEQUENCE [LARGE SCALE GENOMIC DNA]</scope>
    <source>
        <strain evidence="4">JU1422</strain>
    </source>
</reference>
<gene>
    <name evidence="3" type="primary">Cnig_chr_X.g26355</name>
    <name evidence="3" type="ORF">B9Z55_026355</name>
</gene>
<evidence type="ECO:0000259" key="2">
    <source>
        <dbReference type="Pfam" id="PF00567"/>
    </source>
</evidence>
<dbReference type="SUPFAM" id="SSF63748">
    <property type="entry name" value="Tudor/PWWP/MBT"/>
    <property type="match status" value="1"/>
</dbReference>